<organism evidence="2 3">
    <name type="scientific">Elysia crispata</name>
    <name type="common">lettuce slug</name>
    <dbReference type="NCBI Taxonomy" id="231223"/>
    <lineage>
        <taxon>Eukaryota</taxon>
        <taxon>Metazoa</taxon>
        <taxon>Spiralia</taxon>
        <taxon>Lophotrochozoa</taxon>
        <taxon>Mollusca</taxon>
        <taxon>Gastropoda</taxon>
        <taxon>Heterobranchia</taxon>
        <taxon>Euthyneura</taxon>
        <taxon>Panpulmonata</taxon>
        <taxon>Sacoglossa</taxon>
        <taxon>Placobranchoidea</taxon>
        <taxon>Plakobranchidae</taxon>
        <taxon>Elysia</taxon>
    </lineage>
</organism>
<evidence type="ECO:0000313" key="2">
    <source>
        <dbReference type="EMBL" id="KAK3801106.1"/>
    </source>
</evidence>
<dbReference type="Proteomes" id="UP001283361">
    <property type="component" value="Unassembled WGS sequence"/>
</dbReference>
<evidence type="ECO:0000256" key="1">
    <source>
        <dbReference type="SAM" id="MobiDB-lite"/>
    </source>
</evidence>
<keyword evidence="3" id="KW-1185">Reference proteome</keyword>
<evidence type="ECO:0000313" key="3">
    <source>
        <dbReference type="Proteomes" id="UP001283361"/>
    </source>
</evidence>
<protein>
    <submittedName>
        <fullName evidence="2">Uncharacterized protein</fullName>
    </submittedName>
</protein>
<feature type="compositionally biased region" description="Basic and acidic residues" evidence="1">
    <location>
        <begin position="1"/>
        <end position="27"/>
    </location>
</feature>
<comment type="caution">
    <text evidence="2">The sequence shown here is derived from an EMBL/GenBank/DDBJ whole genome shotgun (WGS) entry which is preliminary data.</text>
</comment>
<gene>
    <name evidence="2" type="ORF">RRG08_029366</name>
</gene>
<proteinExistence type="predicted"/>
<reference evidence="2" key="1">
    <citation type="journal article" date="2023" name="G3 (Bethesda)">
        <title>A reference genome for the long-term kleptoplast-retaining sea slug Elysia crispata morphotype clarki.</title>
        <authorList>
            <person name="Eastman K.E."/>
            <person name="Pendleton A.L."/>
            <person name="Shaikh M.A."/>
            <person name="Suttiyut T."/>
            <person name="Ogas R."/>
            <person name="Tomko P."/>
            <person name="Gavelis G."/>
            <person name="Widhalm J.R."/>
            <person name="Wisecaver J.H."/>
        </authorList>
    </citation>
    <scope>NUCLEOTIDE SEQUENCE</scope>
    <source>
        <strain evidence="2">ECLA1</strain>
    </source>
</reference>
<dbReference type="EMBL" id="JAWDGP010000365">
    <property type="protein sequence ID" value="KAK3801106.1"/>
    <property type="molecule type" value="Genomic_DNA"/>
</dbReference>
<accession>A0AAE1EB84</accession>
<dbReference type="AlphaFoldDB" id="A0AAE1EB84"/>
<sequence>MEEARSRQTDQRVPERDTEREPSEIQRLEPPSASAIKRGLHGDLCADVCYRGIRGAQPCSLCMWRALEHAGSKQFYHD</sequence>
<name>A0AAE1EB84_9GAST</name>
<feature type="region of interest" description="Disordered" evidence="1">
    <location>
        <begin position="1"/>
        <end position="33"/>
    </location>
</feature>